<dbReference type="InterPro" id="IPR052768">
    <property type="entry name" value="RBM25"/>
</dbReference>
<protein>
    <recommendedName>
        <fullName evidence="7">RRM domain-containing protein</fullName>
    </recommendedName>
</protein>
<keyword evidence="6" id="KW-1185">Reference proteome</keyword>
<feature type="region of interest" description="Disordered" evidence="2">
    <location>
        <begin position="205"/>
        <end position="304"/>
    </location>
</feature>
<dbReference type="Gene3D" id="1.20.1390.10">
    <property type="entry name" value="PWI domain"/>
    <property type="match status" value="1"/>
</dbReference>
<gene>
    <name evidence="5" type="ORF">CALCODRAFT_442919</name>
</gene>
<evidence type="ECO:0000259" key="4">
    <source>
        <dbReference type="PROSITE" id="PS51025"/>
    </source>
</evidence>
<dbReference type="Proteomes" id="UP000076842">
    <property type="component" value="Unassembled WGS sequence"/>
</dbReference>
<dbReference type="Pfam" id="PF00076">
    <property type="entry name" value="RRM_1"/>
    <property type="match status" value="1"/>
</dbReference>
<feature type="compositionally biased region" description="Polar residues" evidence="2">
    <location>
        <begin position="283"/>
        <end position="298"/>
    </location>
</feature>
<accession>A0A165CWH6</accession>
<dbReference type="SMART" id="SM00311">
    <property type="entry name" value="PWI"/>
    <property type="match status" value="1"/>
</dbReference>
<dbReference type="PANTHER" id="PTHR18806:SF4">
    <property type="entry name" value="RNA-BINDING PROTEIN 25"/>
    <property type="match status" value="1"/>
</dbReference>
<feature type="compositionally biased region" description="Basic and acidic residues" evidence="2">
    <location>
        <begin position="458"/>
        <end position="473"/>
    </location>
</feature>
<feature type="compositionally biased region" description="Basic and acidic residues" evidence="2">
    <location>
        <begin position="205"/>
        <end position="216"/>
    </location>
</feature>
<dbReference type="GO" id="GO:0003729">
    <property type="term" value="F:mRNA binding"/>
    <property type="evidence" value="ECO:0007669"/>
    <property type="project" value="TreeGrafter"/>
</dbReference>
<feature type="domain" description="PWI" evidence="4">
    <location>
        <begin position="519"/>
        <end position="617"/>
    </location>
</feature>
<name>A0A165CWH6_9BASI</name>
<keyword evidence="1" id="KW-0694">RNA-binding</keyword>
<proteinExistence type="predicted"/>
<dbReference type="SMART" id="SM00360">
    <property type="entry name" value="RRM"/>
    <property type="match status" value="1"/>
</dbReference>
<dbReference type="InterPro" id="IPR035979">
    <property type="entry name" value="RBD_domain_sf"/>
</dbReference>
<dbReference type="Pfam" id="PF01480">
    <property type="entry name" value="PWI"/>
    <property type="match status" value="1"/>
</dbReference>
<evidence type="ECO:0008006" key="7">
    <source>
        <dbReference type="Google" id="ProtNLM"/>
    </source>
</evidence>
<dbReference type="InterPro" id="IPR034268">
    <property type="entry name" value="RBM25_RRM"/>
</dbReference>
<evidence type="ECO:0000313" key="6">
    <source>
        <dbReference type="Proteomes" id="UP000076842"/>
    </source>
</evidence>
<evidence type="ECO:0000256" key="1">
    <source>
        <dbReference type="PROSITE-ProRule" id="PRU00176"/>
    </source>
</evidence>
<dbReference type="EMBL" id="KV424103">
    <property type="protein sequence ID" value="KZT51546.1"/>
    <property type="molecule type" value="Genomic_DNA"/>
</dbReference>
<evidence type="ECO:0000259" key="3">
    <source>
        <dbReference type="PROSITE" id="PS50102"/>
    </source>
</evidence>
<evidence type="ECO:0000313" key="5">
    <source>
        <dbReference type="EMBL" id="KZT51546.1"/>
    </source>
</evidence>
<feature type="compositionally biased region" description="Low complexity" evidence="2">
    <location>
        <begin position="252"/>
        <end position="261"/>
    </location>
</feature>
<dbReference type="SUPFAM" id="SSF54928">
    <property type="entry name" value="RNA-binding domain, RBD"/>
    <property type="match status" value="1"/>
</dbReference>
<dbReference type="InterPro" id="IPR000504">
    <property type="entry name" value="RRM_dom"/>
</dbReference>
<evidence type="ECO:0000256" key="2">
    <source>
        <dbReference type="SAM" id="MobiDB-lite"/>
    </source>
</evidence>
<reference evidence="5 6" key="1">
    <citation type="journal article" date="2016" name="Mol. Biol. Evol.">
        <title>Comparative Genomics of Early-Diverging Mushroom-Forming Fungi Provides Insights into the Origins of Lignocellulose Decay Capabilities.</title>
        <authorList>
            <person name="Nagy L.G."/>
            <person name="Riley R."/>
            <person name="Tritt A."/>
            <person name="Adam C."/>
            <person name="Daum C."/>
            <person name="Floudas D."/>
            <person name="Sun H."/>
            <person name="Yadav J.S."/>
            <person name="Pangilinan J."/>
            <person name="Larsson K.H."/>
            <person name="Matsuura K."/>
            <person name="Barry K."/>
            <person name="Labutti K."/>
            <person name="Kuo R."/>
            <person name="Ohm R.A."/>
            <person name="Bhattacharya S.S."/>
            <person name="Shirouzu T."/>
            <person name="Yoshinaga Y."/>
            <person name="Martin F.M."/>
            <person name="Grigoriev I.V."/>
            <person name="Hibbett D.S."/>
        </authorList>
    </citation>
    <scope>NUCLEOTIDE SEQUENCE [LARGE SCALE GENOMIC DNA]</scope>
    <source>
        <strain evidence="5 6">HHB12733</strain>
    </source>
</reference>
<dbReference type="FunCoup" id="A0A165CWH6">
    <property type="interactions" value="635"/>
</dbReference>
<dbReference type="Gene3D" id="3.30.70.330">
    <property type="match status" value="1"/>
</dbReference>
<dbReference type="PANTHER" id="PTHR18806">
    <property type="entry name" value="RBM25 PROTEIN"/>
    <property type="match status" value="1"/>
</dbReference>
<dbReference type="PROSITE" id="PS51025">
    <property type="entry name" value="PWI"/>
    <property type="match status" value="1"/>
</dbReference>
<dbReference type="InParanoid" id="A0A165CWH6"/>
<dbReference type="InterPro" id="IPR002483">
    <property type="entry name" value="PWI_dom"/>
</dbReference>
<dbReference type="PROSITE" id="PS50102">
    <property type="entry name" value="RRM"/>
    <property type="match status" value="1"/>
</dbReference>
<feature type="domain" description="RRM" evidence="3">
    <location>
        <begin position="34"/>
        <end position="119"/>
    </location>
</feature>
<feature type="compositionally biased region" description="Low complexity" evidence="2">
    <location>
        <begin position="217"/>
        <end position="226"/>
    </location>
</feature>
<feature type="region of interest" description="Disordered" evidence="2">
    <location>
        <begin position="458"/>
        <end position="483"/>
    </location>
</feature>
<organism evidence="5 6">
    <name type="scientific">Calocera cornea HHB12733</name>
    <dbReference type="NCBI Taxonomy" id="1353952"/>
    <lineage>
        <taxon>Eukaryota</taxon>
        <taxon>Fungi</taxon>
        <taxon>Dikarya</taxon>
        <taxon>Basidiomycota</taxon>
        <taxon>Agaricomycotina</taxon>
        <taxon>Dacrymycetes</taxon>
        <taxon>Dacrymycetales</taxon>
        <taxon>Dacrymycetaceae</taxon>
        <taxon>Calocera</taxon>
    </lineage>
</organism>
<dbReference type="STRING" id="1353952.A0A165CWH6"/>
<dbReference type="InterPro" id="IPR012677">
    <property type="entry name" value="Nucleotide-bd_a/b_plait_sf"/>
</dbReference>
<sequence length="619" mass="69499">MLGGPNRLGLGLRAPLPSYASQGIPAAHSADKPTTLFVGSISAGIDNTFLEQLFASCGTLRSFKRLLNAQNKPQAFGFAEFEEPEAVNRALQTLNGLPLPNLEDPNGEAKKLLVKADDKTKAYLAAYEAQRMDTDGDEEALISARANISHLLTTIGQGSLPAALAASKKDAPVPPHLRDLQEADLPEEQRGLVMSEIAMFRERAAKKENEKRKQAEEAAQSASAAAIAMSPIGPPTGPGRGWGRGQPPPSGPQQGYGNGPQSYNRPVGFVRGGDNGWQHRRPSQSGTSDQDMQSPTTVERSDWELEQERLEARRIQEENVFRDRERRYENRERTRITQIERQIARENTLESQRERDRADMLVRLEVWDDDESDELFYTDRAAWRVKRAAFLARERAADQRSWELEQREAEHLRLESEKFLEKQMEDLASLMDEQRKAGLLLDDTQPLKLSITANAPKVEERKEAKPEPRKVVMEEDEDEDTSKKRGGLVKLDFDAMSRGGKRVEKLETLKARVLAMDMDEILKTKLNWLALSDASIDAKVEPLARRKITGYLGELDDDELVMFAVEHVKDHKGPAELVDGLEPVLEEEAKEFVNDLWKQLVFESMAYADGVDTMDMFIV</sequence>
<dbReference type="OrthoDB" id="6275295at2759"/>
<dbReference type="GO" id="GO:0005681">
    <property type="term" value="C:spliceosomal complex"/>
    <property type="evidence" value="ECO:0007669"/>
    <property type="project" value="TreeGrafter"/>
</dbReference>
<dbReference type="CDD" id="cd12446">
    <property type="entry name" value="RRM_RBM25"/>
    <property type="match status" value="1"/>
</dbReference>
<dbReference type="AlphaFoldDB" id="A0A165CWH6"/>